<organism evidence="2 3">
    <name type="scientific">Tersicoccus phoenicis</name>
    <dbReference type="NCBI Taxonomy" id="554083"/>
    <lineage>
        <taxon>Bacteria</taxon>
        <taxon>Bacillati</taxon>
        <taxon>Actinomycetota</taxon>
        <taxon>Actinomycetes</taxon>
        <taxon>Micrococcales</taxon>
        <taxon>Micrococcaceae</taxon>
        <taxon>Tersicoccus</taxon>
    </lineage>
</organism>
<comment type="caution">
    <text evidence="2">The sequence shown here is derived from an EMBL/GenBank/DDBJ whole genome shotgun (WGS) entry which is preliminary data.</text>
</comment>
<dbReference type="Proteomes" id="UP000187085">
    <property type="component" value="Unassembled WGS sequence"/>
</dbReference>
<feature type="region of interest" description="Disordered" evidence="1">
    <location>
        <begin position="1242"/>
        <end position="1297"/>
    </location>
</feature>
<accession>A0A1R1L6C4</accession>
<dbReference type="SUPFAM" id="SSF52540">
    <property type="entry name" value="P-loop containing nucleoside triphosphate hydrolases"/>
    <property type="match status" value="1"/>
</dbReference>
<dbReference type="Gene3D" id="3.40.50.300">
    <property type="entry name" value="P-loop containing nucleotide triphosphate hydrolases"/>
    <property type="match status" value="2"/>
</dbReference>
<name>A0A1R1L6C4_9MICC</name>
<dbReference type="OrthoDB" id="9757917at2"/>
<protein>
    <recommendedName>
        <fullName evidence="4">AAA family ATPase</fullName>
    </recommendedName>
</protein>
<proteinExistence type="predicted"/>
<dbReference type="InterPro" id="IPR027417">
    <property type="entry name" value="P-loop_NTPase"/>
</dbReference>
<keyword evidence="3" id="KW-1185">Reference proteome</keyword>
<evidence type="ECO:0000256" key="1">
    <source>
        <dbReference type="SAM" id="MobiDB-lite"/>
    </source>
</evidence>
<reference evidence="2 3" key="1">
    <citation type="submission" date="2016-12" db="EMBL/GenBank/DDBJ databases">
        <title>Draft genome of Tersicoccus phoenicis 1P05MA.</title>
        <authorList>
            <person name="Nakajima Y."/>
            <person name="Yoshizawa S."/>
            <person name="Nakamura K."/>
            <person name="Ogura Y."/>
            <person name="Hayashi T."/>
            <person name="Kogure K."/>
        </authorList>
    </citation>
    <scope>NUCLEOTIDE SEQUENCE [LARGE SCALE GENOMIC DNA]</scope>
    <source>
        <strain evidence="2 3">1p05MA</strain>
    </source>
</reference>
<sequence length="1297" mass="140063">MPDSSAPPPLLADGPEPVDGVVPPTVEQTQSWLAGLDGYSGVDTLLNLPSGPRAVIDLTHAHPSGMAQLLSGRRTRLTTLLRDPDHSARAAAAARALRSRIDELAAEHGIDAAWLVFGTATFTSWGAGTRGRLHAPVLMARMDLADRPGADDHEIQLTGQARVNPALLRHVRREYDVQIEESDLLAAATASGRFDPQPVLEQLRQRGAGIPDLTVEYRLLATTLADLSERLHGLDPRHPVLGALVTGRSITGEDTNPYPPLDERDPAQEFLVLDADSSQQAVLDAIGTGRSLTVTTPPGSGQTQTAVNAVATLAAQGKTVLVTAERRGSLRQFTERMEEVNLGSAVLSLEDAAESVTLRSALVRAIVRNERAVSPDLDRVHDTLRRHRDRLAEHVRSLHQIRDRWHCSPYQAMQALATLMATDPAPATHVRLKRSVLDAMLDRRGLADRLRRAAELGSFSRAAAVSPWFGARLMNRQQTADAHRLAQQAAEQLPPLRRRLDELADASEITLGESVDDWGQRLRLLLTVRDTLDRFSPDIFDRSVRDLIAATATNAWRRERGLEMNSVQRSRLRRVAKEYIRPGVHISDLHTSLVAVERERRQWAAIARTQRHPRIPGGLIEIARQFDALVTLLDQLDEVLPVTSETGLRTRDGDELQGMLDALVADEETLATLPERTMLLESMREQGIDELLEDLARREVGPDAVAAELELTWWQSALEAMISGDDFLAMASGPTLRTVEAEYRLADEAHVAAGPARLHAALARAWDSGLQAAPGQAEALKDALKSGAVTAASYFLRTPDLVGPLTPVITAGPFDLPSELPVGVRFDAVVILDAESTSLPAALPAIARSRQVIAFGDRHLDAVEAFTVDAGVSVSDADPHIPSALAALTEVLPERSLTMVYRQVDDGLTAHLNDQFYDGRLEWLSPPPGRAGGLVVEYLPEGTGLPTGDGDVESTDAEVRRVVDLVLRHAATRPAQSLAVIAGNRRHAGRVTDAVRAAVAEHPAHADFFSAGPDAFRVVGLDRAAGVVRDRIILSLGYGRTPHGRVLHNLGDLSGEDGRRLFAVATTRARHHLHVLTCFHPDELDTMKLRAGALDYQELLERGLRPQDEPDESALIGDAAADGRVTALATGQVPAGSDAASSPLVADLARRIRARGLAVHDQAAGVDLTALPSTRGVEPTAMISDGSDRYGAYTVRERSRLRPALLERSGWTYLTLWTIEVFSDPEGLADRVAGLLSTDAPSFLTDAPVRDRQPLGEDDAAAPDPGPRPDEPDGGDEAGSAPGAVLSGRYDDGTPQG</sequence>
<evidence type="ECO:0000313" key="2">
    <source>
        <dbReference type="EMBL" id="OMH23087.1"/>
    </source>
</evidence>
<dbReference type="EMBL" id="MRDE01000081">
    <property type="protein sequence ID" value="OMH23087.1"/>
    <property type="molecule type" value="Genomic_DNA"/>
</dbReference>
<dbReference type="RefSeq" id="WP_076705747.1">
    <property type="nucleotide sequence ID" value="NZ_MRDE01000081.1"/>
</dbReference>
<evidence type="ECO:0000313" key="3">
    <source>
        <dbReference type="Proteomes" id="UP000187085"/>
    </source>
</evidence>
<gene>
    <name evidence="2" type="ORF">BKD30_14595</name>
</gene>
<dbReference type="STRING" id="554083.BKD30_14595"/>
<evidence type="ECO:0008006" key="4">
    <source>
        <dbReference type="Google" id="ProtNLM"/>
    </source>
</evidence>